<dbReference type="Gene3D" id="1.10.260.40">
    <property type="entry name" value="lambda repressor-like DNA-binding domains"/>
    <property type="match status" value="1"/>
</dbReference>
<sequence length="343" mass="37582">MTRWSSYELLRSIEMRGKVGTWVWDVPTGAVEWSPGLYRIFGVDPATPASLELYQRLLHPDDRLDLDTTTMIRDSGTIFDRELRIIRPDGTMRWLRGYGDVLVDGDGEVRQAAGVVFDITTERAMTDALKRTSLRNASLSARLGGVIWVADPAGIVTDLHGWSELTGQGLADVQRNGWLDVVHPEDLVATRQTWLGALEQRTGFTMRYRIRCQDGAYRRFEATATPVLNRDGQMVELVGICLPVPETGGKEAGGRETASAATAEQGLTPGQLRAARAALGWSIADLAAASGVSVSTIRRMETGHPDRQVNVGFTETIRGIFRREGVVVALANGRVTVSFDAGR</sequence>
<dbReference type="PROSITE" id="PS50113">
    <property type="entry name" value="PAC"/>
    <property type="match status" value="1"/>
</dbReference>
<evidence type="ECO:0000259" key="7">
    <source>
        <dbReference type="PROSITE" id="PS50943"/>
    </source>
</evidence>
<keyword evidence="3" id="KW-0597">Phosphoprotein</keyword>
<dbReference type="Pfam" id="PF08447">
    <property type="entry name" value="PAS_3"/>
    <property type="match status" value="2"/>
</dbReference>
<dbReference type="SUPFAM" id="SSF47413">
    <property type="entry name" value="lambda repressor-like DNA-binding domains"/>
    <property type="match status" value="1"/>
</dbReference>
<evidence type="ECO:0000256" key="2">
    <source>
        <dbReference type="ARBA" id="ARBA00012438"/>
    </source>
</evidence>
<gene>
    <name evidence="8" type="primary">fixL_1</name>
    <name evidence="8" type="ORF">A6302_00107</name>
</gene>
<dbReference type="NCBIfam" id="TIGR00229">
    <property type="entry name" value="sensory_box"/>
    <property type="match status" value="1"/>
</dbReference>
<dbReference type="CDD" id="cd00093">
    <property type="entry name" value="HTH_XRE"/>
    <property type="match status" value="1"/>
</dbReference>
<dbReference type="InterPro" id="IPR000014">
    <property type="entry name" value="PAS"/>
</dbReference>
<evidence type="ECO:0000256" key="3">
    <source>
        <dbReference type="ARBA" id="ARBA00022553"/>
    </source>
</evidence>
<dbReference type="InterPro" id="IPR035965">
    <property type="entry name" value="PAS-like_dom_sf"/>
</dbReference>
<dbReference type="PROSITE" id="PS50943">
    <property type="entry name" value="HTH_CROC1"/>
    <property type="match status" value="1"/>
</dbReference>
<evidence type="ECO:0000256" key="4">
    <source>
        <dbReference type="ARBA" id="ARBA00022679"/>
    </source>
</evidence>
<evidence type="ECO:0000256" key="1">
    <source>
        <dbReference type="ARBA" id="ARBA00000085"/>
    </source>
</evidence>
<dbReference type="SMART" id="SM00530">
    <property type="entry name" value="HTH_XRE"/>
    <property type="match status" value="1"/>
</dbReference>
<dbReference type="SUPFAM" id="SSF55785">
    <property type="entry name" value="PYP-like sensor domain (PAS domain)"/>
    <property type="match status" value="2"/>
</dbReference>
<comment type="caution">
    <text evidence="8">The sequence shown here is derived from an EMBL/GenBank/DDBJ whole genome shotgun (WGS) entry which is preliminary data.</text>
</comment>
<dbReference type="GO" id="GO:0003677">
    <property type="term" value="F:DNA binding"/>
    <property type="evidence" value="ECO:0007669"/>
    <property type="project" value="InterPro"/>
</dbReference>
<reference evidence="8 9" key="1">
    <citation type="submission" date="2016-07" db="EMBL/GenBank/DDBJ databases">
        <title>Draft Genome Sequence of Methylobrevis pamukkalensis PK2.</title>
        <authorList>
            <person name="Vasilenko O.V."/>
            <person name="Doronina N.V."/>
            <person name="Shmareva M.N."/>
            <person name="Tarlachkov S.V."/>
            <person name="Mustakhimov I."/>
            <person name="Trotsenko Y.A."/>
        </authorList>
    </citation>
    <scope>NUCLEOTIDE SEQUENCE [LARGE SCALE GENOMIC DNA]</scope>
    <source>
        <strain evidence="8 9">PK2</strain>
    </source>
</reference>
<dbReference type="GO" id="GO:0004673">
    <property type="term" value="F:protein histidine kinase activity"/>
    <property type="evidence" value="ECO:0007669"/>
    <property type="project" value="UniProtKB-EC"/>
</dbReference>
<feature type="domain" description="HTH cro/C1-type" evidence="7">
    <location>
        <begin position="272"/>
        <end position="303"/>
    </location>
</feature>
<keyword evidence="9" id="KW-1185">Reference proteome</keyword>
<dbReference type="EC" id="2.7.13.3" evidence="2"/>
<name>A0A1E3H8K1_9HYPH</name>
<accession>A0A1E3H8K1</accession>
<dbReference type="EMBL" id="MCRJ01000001">
    <property type="protein sequence ID" value="ODN72614.1"/>
    <property type="molecule type" value="Genomic_DNA"/>
</dbReference>
<protein>
    <recommendedName>
        <fullName evidence="2">histidine kinase</fullName>
        <ecNumber evidence="2">2.7.13.3</ecNumber>
    </recommendedName>
</protein>
<feature type="domain" description="PAC" evidence="6">
    <location>
        <begin position="79"/>
        <end position="131"/>
    </location>
</feature>
<keyword evidence="5" id="KW-0418">Kinase</keyword>
<organism evidence="8 9">
    <name type="scientific">Methylobrevis pamukkalensis</name>
    <dbReference type="NCBI Taxonomy" id="1439726"/>
    <lineage>
        <taxon>Bacteria</taxon>
        <taxon>Pseudomonadati</taxon>
        <taxon>Pseudomonadota</taxon>
        <taxon>Alphaproteobacteria</taxon>
        <taxon>Hyphomicrobiales</taxon>
        <taxon>Pleomorphomonadaceae</taxon>
        <taxon>Methylobrevis</taxon>
    </lineage>
</organism>
<dbReference type="SMART" id="SM00086">
    <property type="entry name" value="PAC"/>
    <property type="match status" value="2"/>
</dbReference>
<evidence type="ECO:0000313" key="9">
    <source>
        <dbReference type="Proteomes" id="UP000094622"/>
    </source>
</evidence>
<dbReference type="PANTHER" id="PTHR43304:SF1">
    <property type="entry name" value="PAC DOMAIN-CONTAINING PROTEIN"/>
    <property type="match status" value="1"/>
</dbReference>
<dbReference type="PANTHER" id="PTHR43304">
    <property type="entry name" value="PHYTOCHROME-LIKE PROTEIN CPH1"/>
    <property type="match status" value="1"/>
</dbReference>
<dbReference type="InterPro" id="IPR013655">
    <property type="entry name" value="PAS_fold_3"/>
</dbReference>
<dbReference type="InterPro" id="IPR001387">
    <property type="entry name" value="Cro/C1-type_HTH"/>
</dbReference>
<evidence type="ECO:0000259" key="6">
    <source>
        <dbReference type="PROSITE" id="PS50113"/>
    </source>
</evidence>
<dbReference type="Gene3D" id="3.30.450.20">
    <property type="entry name" value="PAS domain"/>
    <property type="match status" value="2"/>
</dbReference>
<dbReference type="Proteomes" id="UP000094622">
    <property type="component" value="Unassembled WGS sequence"/>
</dbReference>
<proteinExistence type="predicted"/>
<dbReference type="InterPro" id="IPR000700">
    <property type="entry name" value="PAS-assoc_C"/>
</dbReference>
<dbReference type="AlphaFoldDB" id="A0A1E3H8K1"/>
<dbReference type="Pfam" id="PF01381">
    <property type="entry name" value="HTH_3"/>
    <property type="match status" value="1"/>
</dbReference>
<dbReference type="InterPro" id="IPR052162">
    <property type="entry name" value="Sensor_kinase/Photoreceptor"/>
</dbReference>
<dbReference type="InterPro" id="IPR001610">
    <property type="entry name" value="PAC"/>
</dbReference>
<keyword evidence="4 8" id="KW-0808">Transferase</keyword>
<dbReference type="CDD" id="cd00130">
    <property type="entry name" value="PAS"/>
    <property type="match status" value="2"/>
</dbReference>
<evidence type="ECO:0000313" key="8">
    <source>
        <dbReference type="EMBL" id="ODN72614.1"/>
    </source>
</evidence>
<evidence type="ECO:0000256" key="5">
    <source>
        <dbReference type="ARBA" id="ARBA00022777"/>
    </source>
</evidence>
<dbReference type="InterPro" id="IPR010982">
    <property type="entry name" value="Lambda_DNA-bd_dom_sf"/>
</dbReference>
<comment type="catalytic activity">
    <reaction evidence="1">
        <text>ATP + protein L-histidine = ADP + protein N-phospho-L-histidine.</text>
        <dbReference type="EC" id="2.7.13.3"/>
    </reaction>
</comment>
<dbReference type="Gene3D" id="2.10.70.100">
    <property type="match status" value="1"/>
</dbReference>